<accession>A0A8R1YWH1</accession>
<evidence type="ECO:0000313" key="2">
    <source>
        <dbReference type="Proteomes" id="UP000005239"/>
    </source>
</evidence>
<accession>A0A2A6BCK0</accession>
<reference evidence="2" key="1">
    <citation type="journal article" date="2008" name="Nat. Genet.">
        <title>The Pristionchus pacificus genome provides a unique perspective on nematode lifestyle and parasitism.</title>
        <authorList>
            <person name="Dieterich C."/>
            <person name="Clifton S.W."/>
            <person name="Schuster L.N."/>
            <person name="Chinwalla A."/>
            <person name="Delehaunty K."/>
            <person name="Dinkelacker I."/>
            <person name="Fulton L."/>
            <person name="Fulton R."/>
            <person name="Godfrey J."/>
            <person name="Minx P."/>
            <person name="Mitreva M."/>
            <person name="Roeseler W."/>
            <person name="Tian H."/>
            <person name="Witte H."/>
            <person name="Yang S.P."/>
            <person name="Wilson R.K."/>
            <person name="Sommer R.J."/>
        </authorList>
    </citation>
    <scope>NUCLEOTIDE SEQUENCE [LARGE SCALE GENOMIC DNA]</scope>
    <source>
        <strain evidence="2">PS312</strain>
    </source>
</reference>
<organism evidence="1 2">
    <name type="scientific">Pristionchus pacificus</name>
    <name type="common">Parasitic nematode worm</name>
    <dbReference type="NCBI Taxonomy" id="54126"/>
    <lineage>
        <taxon>Eukaryota</taxon>
        <taxon>Metazoa</taxon>
        <taxon>Ecdysozoa</taxon>
        <taxon>Nematoda</taxon>
        <taxon>Chromadorea</taxon>
        <taxon>Rhabditida</taxon>
        <taxon>Rhabditina</taxon>
        <taxon>Diplogasteromorpha</taxon>
        <taxon>Diplogasteroidea</taxon>
        <taxon>Neodiplogasteridae</taxon>
        <taxon>Pristionchus</taxon>
    </lineage>
</organism>
<keyword evidence="2" id="KW-1185">Reference proteome</keyword>
<gene>
    <name evidence="1" type="primary">WBGene00277270</name>
</gene>
<sequence length="93" mass="10355">MLSSLSLVRFLCVSALTRVERRSHDFIIVNDHPSSHIVETSKRGQEWLPSAYHNINPIHAISTIRSTLLGSYSPSSKLLSTAITPSSDWLLPI</sequence>
<dbReference type="EnsemblMetazoa" id="PPA38901.1">
    <property type="protein sequence ID" value="PPA38901.1"/>
    <property type="gene ID" value="WBGene00277270"/>
</dbReference>
<evidence type="ECO:0000313" key="1">
    <source>
        <dbReference type="EnsemblMetazoa" id="PPA38901.1"/>
    </source>
</evidence>
<dbReference type="AlphaFoldDB" id="A0A2A6BCK0"/>
<name>A0A2A6BCK0_PRIPA</name>
<dbReference type="Proteomes" id="UP000005239">
    <property type="component" value="Unassembled WGS sequence"/>
</dbReference>
<reference evidence="1" key="2">
    <citation type="submission" date="2022-06" db="UniProtKB">
        <authorList>
            <consortium name="EnsemblMetazoa"/>
        </authorList>
    </citation>
    <scope>IDENTIFICATION</scope>
    <source>
        <strain evidence="1">PS312</strain>
    </source>
</reference>
<protein>
    <submittedName>
        <fullName evidence="1">Uncharacterized protein</fullName>
    </submittedName>
</protein>
<proteinExistence type="predicted"/>